<proteinExistence type="predicted"/>
<gene>
    <name evidence="1" type="ORF">EHE19_015175</name>
</gene>
<reference evidence="1 2" key="1">
    <citation type="submission" date="2020-09" db="EMBL/GenBank/DDBJ databases">
        <title>Characterization and genome sequencing of Ruminiclostridium sp. nov. MA18.</title>
        <authorList>
            <person name="Rettenmaier R."/>
            <person name="Kowollik M.-L."/>
            <person name="Liebl W."/>
            <person name="Zverlov V."/>
        </authorList>
    </citation>
    <scope>NUCLEOTIDE SEQUENCE [LARGE SCALE GENOMIC DNA]</scope>
    <source>
        <strain evidence="1 2">MA18</strain>
    </source>
</reference>
<evidence type="ECO:0000313" key="1">
    <source>
        <dbReference type="EMBL" id="QNU66207.1"/>
    </source>
</evidence>
<protein>
    <submittedName>
        <fullName evidence="1">Uncharacterized protein</fullName>
    </submittedName>
</protein>
<dbReference type="Proteomes" id="UP000306409">
    <property type="component" value="Chromosome"/>
</dbReference>
<name>A0A4U7JLS1_9FIRM</name>
<dbReference type="AlphaFoldDB" id="A0A4U7JLS1"/>
<evidence type="ECO:0000313" key="2">
    <source>
        <dbReference type="Proteomes" id="UP000306409"/>
    </source>
</evidence>
<accession>A0A4U7JLS1</accession>
<dbReference type="KEGG" id="rher:EHE19_015175"/>
<keyword evidence="2" id="KW-1185">Reference proteome</keyword>
<organism evidence="1 2">
    <name type="scientific">Ruminiclostridium herbifermentans</name>
    <dbReference type="NCBI Taxonomy" id="2488810"/>
    <lineage>
        <taxon>Bacteria</taxon>
        <taxon>Bacillati</taxon>
        <taxon>Bacillota</taxon>
        <taxon>Clostridia</taxon>
        <taxon>Eubacteriales</taxon>
        <taxon>Oscillospiraceae</taxon>
        <taxon>Ruminiclostridium</taxon>
    </lineage>
</organism>
<dbReference type="EMBL" id="CP061336">
    <property type="protein sequence ID" value="QNU66207.1"/>
    <property type="molecule type" value="Genomic_DNA"/>
</dbReference>
<dbReference type="RefSeq" id="WP_137696952.1">
    <property type="nucleotide sequence ID" value="NZ_CP061336.1"/>
</dbReference>
<sequence>MPLIRYDIGDIGRIRENDCSCGKDGRIIELKSGRICDYFIDGDRKITADLFRKVLTDYFKLKNDDANFIQFSLKEIEKNILLYNLIVKKEIDIEEITDYLTKKINSYTNNPVKVIVRMDLNMMIKTGVKFKMYDIIKQQM</sequence>
<dbReference type="Gene3D" id="3.40.50.12780">
    <property type="entry name" value="N-terminal domain of ligase-like"/>
    <property type="match status" value="1"/>
</dbReference>
<dbReference type="InterPro" id="IPR042099">
    <property type="entry name" value="ANL_N_sf"/>
</dbReference>